<accession>A0ABS8LXN8</accession>
<proteinExistence type="predicted"/>
<gene>
    <name evidence="1" type="ORF">LNQ34_02800</name>
</gene>
<dbReference type="PROSITE" id="PS51257">
    <property type="entry name" value="PROKAR_LIPOPROTEIN"/>
    <property type="match status" value="1"/>
</dbReference>
<name>A0ABS8LXN8_9FLAO</name>
<evidence type="ECO:0000313" key="1">
    <source>
        <dbReference type="EMBL" id="MCC9016703.1"/>
    </source>
</evidence>
<comment type="caution">
    <text evidence="1">The sequence shown here is derived from an EMBL/GenBank/DDBJ whole genome shotgun (WGS) entry which is preliminary data.</text>
</comment>
<protein>
    <recommendedName>
        <fullName evidence="3">Lipoprotein</fullName>
    </recommendedName>
</protein>
<dbReference type="RefSeq" id="WP_229998602.1">
    <property type="nucleotide sequence ID" value="NZ_JAJJMN010000001.1"/>
</dbReference>
<dbReference type="Proteomes" id="UP001430700">
    <property type="component" value="Unassembled WGS sequence"/>
</dbReference>
<evidence type="ECO:0008006" key="3">
    <source>
        <dbReference type="Google" id="ProtNLM"/>
    </source>
</evidence>
<organism evidence="1 2">
    <name type="scientific">Flavobacterium lipolyticum</name>
    <dbReference type="NCBI Taxonomy" id="2893754"/>
    <lineage>
        <taxon>Bacteria</taxon>
        <taxon>Pseudomonadati</taxon>
        <taxon>Bacteroidota</taxon>
        <taxon>Flavobacteriia</taxon>
        <taxon>Flavobacteriales</taxon>
        <taxon>Flavobacteriaceae</taxon>
        <taxon>Flavobacterium</taxon>
    </lineage>
</organism>
<evidence type="ECO:0000313" key="2">
    <source>
        <dbReference type="Proteomes" id="UP001430700"/>
    </source>
</evidence>
<sequence>MMRFFSLYISIFGFGLLISCSVLPDSTTILTREVIKEGVGMHDLNIALTNQLFTERKLRLDSFIQENCIPAIIENYQKRIPDSVNYKKEFPNIVMGILPVIYQKKDSLQNVLNIQQQEIIGQLNNSFGNYTEATASLQDLIDSNIRLKNAKENASNSIFKLITKDKLDVKKIEESIEKVLKK</sequence>
<dbReference type="EMBL" id="JAJJMN010000001">
    <property type="protein sequence ID" value="MCC9016703.1"/>
    <property type="molecule type" value="Genomic_DNA"/>
</dbReference>
<reference evidence="1" key="1">
    <citation type="submission" date="2021-11" db="EMBL/GenBank/DDBJ databases">
        <title>Description of novel Flavobacterium species.</title>
        <authorList>
            <person name="Saticioglu I.B."/>
            <person name="Ay H."/>
            <person name="Altun S."/>
            <person name="Duman M."/>
        </authorList>
    </citation>
    <scope>NUCLEOTIDE SEQUENCE</scope>
    <source>
        <strain evidence="1">F-126</strain>
    </source>
</reference>
<keyword evidence="2" id="KW-1185">Reference proteome</keyword>